<feature type="region of interest" description="Disordered" evidence="1">
    <location>
        <begin position="294"/>
        <end position="327"/>
    </location>
</feature>
<evidence type="ECO:0000313" key="3">
    <source>
        <dbReference type="Proteomes" id="UP001497497"/>
    </source>
</evidence>
<proteinExistence type="predicted"/>
<keyword evidence="3" id="KW-1185">Reference proteome</keyword>
<name>A0AAV2I931_LYMST</name>
<accession>A0AAV2I931</accession>
<sequence>FDTCHQQDVERAIEGWIEFYDINGPHPCPSETSDGKMSPRLSVSEKDVGKHGWTAEYLKMVGELWRESFENVGEDNQAQKTSCGSRVGYFVSVDIDVHAGFNDASVGSVNAKQSVVRLQETVHDNMTEGADGEELKFADDLSMQRDWEIPKINHEETTAERINGNGAVVLSKEPISEAGLKSQNENIPIAESEEKCHFENVPIVEDDLKFNNENEPIKESRVKWVNKVESNSLTMGCSKTDVEFCVLQENVSAPEETRLIAELSISDDTRQVFSPHEVTQSLRPSLTYGSCLPHAPSADGVQERNAENGDVVSGKPLKASCAGLEDD</sequence>
<gene>
    <name evidence="2" type="ORF">GSLYS_00016267001</name>
</gene>
<protein>
    <submittedName>
        <fullName evidence="2">Uncharacterized protein</fullName>
    </submittedName>
</protein>
<dbReference type="Proteomes" id="UP001497497">
    <property type="component" value="Unassembled WGS sequence"/>
</dbReference>
<feature type="non-terminal residue" evidence="2">
    <location>
        <position position="327"/>
    </location>
</feature>
<evidence type="ECO:0000256" key="1">
    <source>
        <dbReference type="SAM" id="MobiDB-lite"/>
    </source>
</evidence>
<comment type="caution">
    <text evidence="2">The sequence shown here is derived from an EMBL/GenBank/DDBJ whole genome shotgun (WGS) entry which is preliminary data.</text>
</comment>
<dbReference type="EMBL" id="CAXITT010000504">
    <property type="protein sequence ID" value="CAL1542733.1"/>
    <property type="molecule type" value="Genomic_DNA"/>
</dbReference>
<reference evidence="2 3" key="1">
    <citation type="submission" date="2024-04" db="EMBL/GenBank/DDBJ databases">
        <authorList>
            <consortium name="Genoscope - CEA"/>
            <person name="William W."/>
        </authorList>
    </citation>
    <scope>NUCLEOTIDE SEQUENCE [LARGE SCALE GENOMIC DNA]</scope>
</reference>
<evidence type="ECO:0000313" key="2">
    <source>
        <dbReference type="EMBL" id="CAL1542733.1"/>
    </source>
</evidence>
<dbReference type="AlphaFoldDB" id="A0AAV2I931"/>
<feature type="non-terminal residue" evidence="2">
    <location>
        <position position="1"/>
    </location>
</feature>
<organism evidence="2 3">
    <name type="scientific">Lymnaea stagnalis</name>
    <name type="common">Great pond snail</name>
    <name type="synonym">Helix stagnalis</name>
    <dbReference type="NCBI Taxonomy" id="6523"/>
    <lineage>
        <taxon>Eukaryota</taxon>
        <taxon>Metazoa</taxon>
        <taxon>Spiralia</taxon>
        <taxon>Lophotrochozoa</taxon>
        <taxon>Mollusca</taxon>
        <taxon>Gastropoda</taxon>
        <taxon>Heterobranchia</taxon>
        <taxon>Euthyneura</taxon>
        <taxon>Panpulmonata</taxon>
        <taxon>Hygrophila</taxon>
        <taxon>Lymnaeoidea</taxon>
        <taxon>Lymnaeidae</taxon>
        <taxon>Lymnaea</taxon>
    </lineage>
</organism>